<protein>
    <submittedName>
        <fullName evidence="2">Uncharacterized protein</fullName>
    </submittedName>
</protein>
<sequence>MCQCSPNCCSVFYPLWCIILGALGVVGGIILACLHSYEKNRGVAITCKLLIIVTSLTYIIAGILMMLGAKRAIRLLQQDKEVLFKVGKCLSYIYPISSALALYPIIVHIVAMTYLCTYQKNRWG</sequence>
<evidence type="ECO:0000256" key="1">
    <source>
        <dbReference type="SAM" id="Phobius"/>
    </source>
</evidence>
<evidence type="ECO:0000313" key="3">
    <source>
        <dbReference type="Proteomes" id="UP000008711"/>
    </source>
</evidence>
<reference evidence="2 3" key="1">
    <citation type="journal article" date="2007" name="Nature">
        <title>Evolution of genes and genomes on the Drosophila phylogeny.</title>
        <authorList>
            <consortium name="Drosophila 12 Genomes Consortium"/>
            <person name="Clark A.G."/>
            <person name="Eisen M.B."/>
            <person name="Smith D.R."/>
            <person name="Bergman C.M."/>
            <person name="Oliver B."/>
            <person name="Markow T.A."/>
            <person name="Kaufman T.C."/>
            <person name="Kellis M."/>
            <person name="Gelbart W."/>
            <person name="Iyer V.N."/>
            <person name="Pollard D.A."/>
            <person name="Sackton T.B."/>
            <person name="Larracuente A.M."/>
            <person name="Singh N.D."/>
            <person name="Abad J.P."/>
            <person name="Abt D.N."/>
            <person name="Adryan B."/>
            <person name="Aguade M."/>
            <person name="Akashi H."/>
            <person name="Anderson W.W."/>
            <person name="Aquadro C.F."/>
            <person name="Ardell D.H."/>
            <person name="Arguello R."/>
            <person name="Artieri C.G."/>
            <person name="Barbash D.A."/>
            <person name="Barker D."/>
            <person name="Barsanti P."/>
            <person name="Batterham P."/>
            <person name="Batzoglou S."/>
            <person name="Begun D."/>
            <person name="Bhutkar A."/>
            <person name="Blanco E."/>
            <person name="Bosak S.A."/>
            <person name="Bradley R.K."/>
            <person name="Brand A.D."/>
            <person name="Brent M.R."/>
            <person name="Brooks A.N."/>
            <person name="Brown R.H."/>
            <person name="Butlin R.K."/>
            <person name="Caggese C."/>
            <person name="Calvi B.R."/>
            <person name="Bernardo de Carvalho A."/>
            <person name="Caspi A."/>
            <person name="Castrezana S."/>
            <person name="Celniker S.E."/>
            <person name="Chang J.L."/>
            <person name="Chapple C."/>
            <person name="Chatterji S."/>
            <person name="Chinwalla A."/>
            <person name="Civetta A."/>
            <person name="Clifton S.W."/>
            <person name="Comeron J.M."/>
            <person name="Costello J.C."/>
            <person name="Coyne J.A."/>
            <person name="Daub J."/>
            <person name="David R.G."/>
            <person name="Delcher A.L."/>
            <person name="Delehaunty K."/>
            <person name="Do C.B."/>
            <person name="Ebling H."/>
            <person name="Edwards K."/>
            <person name="Eickbush T."/>
            <person name="Evans J.D."/>
            <person name="Filipski A."/>
            <person name="Findeiss S."/>
            <person name="Freyhult E."/>
            <person name="Fulton L."/>
            <person name="Fulton R."/>
            <person name="Garcia A.C."/>
            <person name="Gardiner A."/>
            <person name="Garfield D.A."/>
            <person name="Garvin B.E."/>
            <person name="Gibson G."/>
            <person name="Gilbert D."/>
            <person name="Gnerre S."/>
            <person name="Godfrey J."/>
            <person name="Good R."/>
            <person name="Gotea V."/>
            <person name="Gravely B."/>
            <person name="Greenberg A.J."/>
            <person name="Griffiths-Jones S."/>
            <person name="Gross S."/>
            <person name="Guigo R."/>
            <person name="Gustafson E.A."/>
            <person name="Haerty W."/>
            <person name="Hahn M.W."/>
            <person name="Halligan D.L."/>
            <person name="Halpern A.L."/>
            <person name="Halter G.M."/>
            <person name="Han M.V."/>
            <person name="Heger A."/>
            <person name="Hillier L."/>
            <person name="Hinrichs A.S."/>
            <person name="Holmes I."/>
            <person name="Hoskins R.A."/>
            <person name="Hubisz M.J."/>
            <person name="Hultmark D."/>
            <person name="Huntley M.A."/>
            <person name="Jaffe D.B."/>
            <person name="Jagadeeshan S."/>
            <person name="Jeck W.R."/>
            <person name="Johnson J."/>
            <person name="Jones C.D."/>
            <person name="Jordan W.C."/>
            <person name="Karpen G.H."/>
            <person name="Kataoka E."/>
            <person name="Keightley P.D."/>
            <person name="Kheradpour P."/>
            <person name="Kirkness E.F."/>
            <person name="Koerich L.B."/>
            <person name="Kristiansen K."/>
            <person name="Kudrna D."/>
            <person name="Kulathinal R.J."/>
            <person name="Kumar S."/>
            <person name="Kwok R."/>
            <person name="Lander E."/>
            <person name="Langley C.H."/>
            <person name="Lapoint R."/>
            <person name="Lazzaro B.P."/>
            <person name="Lee S.J."/>
            <person name="Levesque L."/>
            <person name="Li R."/>
            <person name="Lin C.F."/>
            <person name="Lin M.F."/>
            <person name="Lindblad-Toh K."/>
            <person name="Llopart A."/>
            <person name="Long M."/>
            <person name="Low L."/>
            <person name="Lozovsky E."/>
            <person name="Lu J."/>
            <person name="Luo M."/>
            <person name="Machado C.A."/>
            <person name="Makalowski W."/>
            <person name="Marzo M."/>
            <person name="Matsuda M."/>
            <person name="Matzkin L."/>
            <person name="McAllister B."/>
            <person name="McBride C.S."/>
            <person name="McKernan B."/>
            <person name="McKernan K."/>
            <person name="Mendez-Lago M."/>
            <person name="Minx P."/>
            <person name="Mollenhauer M.U."/>
            <person name="Montooth K."/>
            <person name="Mount S.M."/>
            <person name="Mu X."/>
            <person name="Myers E."/>
            <person name="Negre B."/>
            <person name="Newfeld S."/>
            <person name="Nielsen R."/>
            <person name="Noor M.A."/>
            <person name="O'Grady P."/>
            <person name="Pachter L."/>
            <person name="Papaceit M."/>
            <person name="Parisi M.J."/>
            <person name="Parisi M."/>
            <person name="Parts L."/>
            <person name="Pedersen J.S."/>
            <person name="Pesole G."/>
            <person name="Phillippy A.M."/>
            <person name="Ponting C.P."/>
            <person name="Pop M."/>
            <person name="Porcelli D."/>
            <person name="Powell J.R."/>
            <person name="Prohaska S."/>
            <person name="Pruitt K."/>
            <person name="Puig M."/>
            <person name="Quesneville H."/>
            <person name="Ram K.R."/>
            <person name="Rand D."/>
            <person name="Rasmussen M.D."/>
            <person name="Reed L.K."/>
            <person name="Reenan R."/>
            <person name="Reily A."/>
            <person name="Remington K.A."/>
            <person name="Rieger T.T."/>
            <person name="Ritchie M.G."/>
            <person name="Robin C."/>
            <person name="Rogers Y.H."/>
            <person name="Rohde C."/>
            <person name="Rozas J."/>
            <person name="Rubenfield M.J."/>
            <person name="Ruiz A."/>
            <person name="Russo S."/>
            <person name="Salzberg S.L."/>
            <person name="Sanchez-Gracia A."/>
            <person name="Saranga D.J."/>
            <person name="Sato H."/>
            <person name="Schaeffer S.W."/>
            <person name="Schatz M.C."/>
            <person name="Schlenke T."/>
            <person name="Schwartz R."/>
            <person name="Segarra C."/>
            <person name="Singh R.S."/>
            <person name="Sirot L."/>
            <person name="Sirota M."/>
            <person name="Sisneros N.B."/>
            <person name="Smith C.D."/>
            <person name="Smith T.F."/>
            <person name="Spieth J."/>
            <person name="Stage D.E."/>
            <person name="Stark A."/>
            <person name="Stephan W."/>
            <person name="Strausberg R.L."/>
            <person name="Strempel S."/>
            <person name="Sturgill D."/>
            <person name="Sutton G."/>
            <person name="Sutton G.G."/>
            <person name="Tao W."/>
            <person name="Teichmann S."/>
            <person name="Tobari Y.N."/>
            <person name="Tomimura Y."/>
            <person name="Tsolas J.M."/>
            <person name="Valente V.L."/>
            <person name="Venter E."/>
            <person name="Venter J.C."/>
            <person name="Vicario S."/>
            <person name="Vieira F.G."/>
            <person name="Vilella A.J."/>
            <person name="Villasante A."/>
            <person name="Walenz B."/>
            <person name="Wang J."/>
            <person name="Wasserman M."/>
            <person name="Watts T."/>
            <person name="Wilson D."/>
            <person name="Wilson R.K."/>
            <person name="Wing R.A."/>
            <person name="Wolfner M.F."/>
            <person name="Wong A."/>
            <person name="Wong G.K."/>
            <person name="Wu C.I."/>
            <person name="Wu G."/>
            <person name="Yamamoto D."/>
            <person name="Yang H.P."/>
            <person name="Yang S.P."/>
            <person name="Yorke J.A."/>
            <person name="Yoshida K."/>
            <person name="Zdobnov E."/>
            <person name="Zhang P."/>
            <person name="Zhang Y."/>
            <person name="Zimin A.V."/>
            <person name="Baldwin J."/>
            <person name="Abdouelleil A."/>
            <person name="Abdulkadir J."/>
            <person name="Abebe A."/>
            <person name="Abera B."/>
            <person name="Abreu J."/>
            <person name="Acer S.C."/>
            <person name="Aftuck L."/>
            <person name="Alexander A."/>
            <person name="An P."/>
            <person name="Anderson E."/>
            <person name="Anderson S."/>
            <person name="Arachi H."/>
            <person name="Azer M."/>
            <person name="Bachantsang P."/>
            <person name="Barry A."/>
            <person name="Bayul T."/>
            <person name="Berlin A."/>
            <person name="Bessette D."/>
            <person name="Bloom T."/>
            <person name="Blye J."/>
            <person name="Boguslavskiy L."/>
            <person name="Bonnet C."/>
            <person name="Boukhgalter B."/>
            <person name="Bourzgui I."/>
            <person name="Brown A."/>
            <person name="Cahill P."/>
            <person name="Channer S."/>
            <person name="Cheshatsang Y."/>
            <person name="Chuda L."/>
            <person name="Citroen M."/>
            <person name="Collymore A."/>
            <person name="Cooke P."/>
            <person name="Costello M."/>
            <person name="D'Aco K."/>
            <person name="Daza R."/>
            <person name="De Haan G."/>
            <person name="DeGray S."/>
            <person name="DeMaso C."/>
            <person name="Dhargay N."/>
            <person name="Dooley K."/>
            <person name="Dooley E."/>
            <person name="Doricent M."/>
            <person name="Dorje P."/>
            <person name="Dorjee K."/>
            <person name="Dupes A."/>
            <person name="Elong R."/>
            <person name="Falk J."/>
            <person name="Farina A."/>
            <person name="Faro S."/>
            <person name="Ferguson D."/>
            <person name="Fisher S."/>
            <person name="Foley C.D."/>
            <person name="Franke A."/>
            <person name="Friedrich D."/>
            <person name="Gadbois L."/>
            <person name="Gearin G."/>
            <person name="Gearin C.R."/>
            <person name="Giannoukos G."/>
            <person name="Goode T."/>
            <person name="Graham J."/>
            <person name="Grandbois E."/>
            <person name="Grewal S."/>
            <person name="Gyaltsen K."/>
            <person name="Hafez N."/>
            <person name="Hagos B."/>
            <person name="Hall J."/>
            <person name="Henson C."/>
            <person name="Hollinger A."/>
            <person name="Honan T."/>
            <person name="Huard M.D."/>
            <person name="Hughes L."/>
            <person name="Hurhula B."/>
            <person name="Husby M.E."/>
            <person name="Kamat A."/>
            <person name="Kanga B."/>
            <person name="Kashin S."/>
            <person name="Khazanovich D."/>
            <person name="Kisner P."/>
            <person name="Lance K."/>
            <person name="Lara M."/>
            <person name="Lee W."/>
            <person name="Lennon N."/>
            <person name="Letendre F."/>
            <person name="LeVine R."/>
            <person name="Lipovsky A."/>
            <person name="Liu X."/>
            <person name="Liu J."/>
            <person name="Liu S."/>
            <person name="Lokyitsang T."/>
            <person name="Lokyitsang Y."/>
            <person name="Lubonja R."/>
            <person name="Lui A."/>
            <person name="MacDonald P."/>
            <person name="Magnisalis V."/>
            <person name="Maru K."/>
            <person name="Matthews C."/>
            <person name="McCusker W."/>
            <person name="McDonough S."/>
            <person name="Mehta T."/>
            <person name="Meldrim J."/>
            <person name="Meneus L."/>
            <person name="Mihai O."/>
            <person name="Mihalev A."/>
            <person name="Mihova T."/>
            <person name="Mittelman R."/>
            <person name="Mlenga V."/>
            <person name="Montmayeur A."/>
            <person name="Mulrain L."/>
            <person name="Navidi A."/>
            <person name="Naylor J."/>
            <person name="Negash T."/>
            <person name="Nguyen T."/>
            <person name="Nguyen N."/>
            <person name="Nicol R."/>
            <person name="Norbu C."/>
            <person name="Norbu N."/>
            <person name="Novod N."/>
            <person name="O'Neill B."/>
            <person name="Osman S."/>
            <person name="Markiewicz E."/>
            <person name="Oyono O.L."/>
            <person name="Patti C."/>
            <person name="Phunkhang P."/>
            <person name="Pierre F."/>
            <person name="Priest M."/>
            <person name="Raghuraman S."/>
            <person name="Rege F."/>
            <person name="Reyes R."/>
            <person name="Rise C."/>
            <person name="Rogov P."/>
            <person name="Ross K."/>
            <person name="Ryan E."/>
            <person name="Settipalli S."/>
            <person name="Shea T."/>
            <person name="Sherpa N."/>
            <person name="Shi L."/>
            <person name="Shih D."/>
            <person name="Sparrow T."/>
            <person name="Spaulding J."/>
            <person name="Stalker J."/>
            <person name="Stange-Thomann N."/>
            <person name="Stavropoulos S."/>
            <person name="Stone C."/>
            <person name="Strader C."/>
            <person name="Tesfaye S."/>
            <person name="Thomson T."/>
            <person name="Thoulutsang Y."/>
            <person name="Thoulutsang D."/>
            <person name="Topham K."/>
            <person name="Topping I."/>
            <person name="Tsamla T."/>
            <person name="Vassiliev H."/>
            <person name="Vo A."/>
            <person name="Wangchuk T."/>
            <person name="Wangdi T."/>
            <person name="Weiand M."/>
            <person name="Wilkinson J."/>
            <person name="Wilson A."/>
            <person name="Yadav S."/>
            <person name="Young G."/>
            <person name="Yu Q."/>
            <person name="Zembek L."/>
            <person name="Zhong D."/>
            <person name="Zimmer A."/>
            <person name="Zwirko Z."/>
            <person name="Jaffe D.B."/>
            <person name="Alvarez P."/>
            <person name="Brockman W."/>
            <person name="Butler J."/>
            <person name="Chin C."/>
            <person name="Gnerre S."/>
            <person name="Grabherr M."/>
            <person name="Kleber M."/>
            <person name="Mauceli E."/>
            <person name="MacCallum I."/>
        </authorList>
    </citation>
    <scope>NUCLEOTIDE SEQUENCE [LARGE SCALE GENOMIC DNA]</scope>
    <source>
        <strain evidence="2 3">TSC#14021-0224.01</strain>
    </source>
</reference>
<feature type="transmembrane region" description="Helical" evidence="1">
    <location>
        <begin position="49"/>
        <end position="73"/>
    </location>
</feature>
<proteinExistence type="predicted"/>
<accession>A0A0Q5VZB5</accession>
<name>A0A0Q5VZB5_DROER</name>
<dbReference type="Proteomes" id="UP000008711">
    <property type="component" value="Unassembled WGS sequence"/>
</dbReference>
<feature type="transmembrane region" description="Helical" evidence="1">
    <location>
        <begin position="93"/>
        <end position="116"/>
    </location>
</feature>
<organism evidence="2 3">
    <name type="scientific">Drosophila erecta</name>
    <name type="common">Fruit fly</name>
    <dbReference type="NCBI Taxonomy" id="7220"/>
    <lineage>
        <taxon>Eukaryota</taxon>
        <taxon>Metazoa</taxon>
        <taxon>Ecdysozoa</taxon>
        <taxon>Arthropoda</taxon>
        <taxon>Hexapoda</taxon>
        <taxon>Insecta</taxon>
        <taxon>Pterygota</taxon>
        <taxon>Neoptera</taxon>
        <taxon>Endopterygota</taxon>
        <taxon>Diptera</taxon>
        <taxon>Brachycera</taxon>
        <taxon>Muscomorpha</taxon>
        <taxon>Ephydroidea</taxon>
        <taxon>Drosophilidae</taxon>
        <taxon>Drosophila</taxon>
        <taxon>Sophophora</taxon>
    </lineage>
</organism>
<keyword evidence="1" id="KW-1133">Transmembrane helix</keyword>
<keyword evidence="1" id="KW-0472">Membrane</keyword>
<evidence type="ECO:0000313" key="2">
    <source>
        <dbReference type="EMBL" id="KQS62322.1"/>
    </source>
</evidence>
<dbReference type="OrthoDB" id="7870098at2759"/>
<dbReference type="EMBL" id="CH954179">
    <property type="protein sequence ID" value="KQS62322.1"/>
    <property type="molecule type" value="Genomic_DNA"/>
</dbReference>
<gene>
    <name evidence="2" type="primary">Dere\GG26316</name>
    <name evidence="2" type="synonym">GG26316</name>
    <name evidence="2" type="ORF">Dere_GG26316</name>
</gene>
<keyword evidence="3" id="KW-1185">Reference proteome</keyword>
<keyword evidence="1" id="KW-0812">Transmembrane</keyword>
<dbReference type="AlphaFoldDB" id="A0A0Q5VZB5"/>
<reference evidence="2 3" key="2">
    <citation type="journal article" date="2008" name="Bioinformatics">
        <title>Assembly reconciliation.</title>
        <authorList>
            <person name="Zimin A.V."/>
            <person name="Smith D.R."/>
            <person name="Sutton G."/>
            <person name="Yorke J.A."/>
        </authorList>
    </citation>
    <scope>NUCLEOTIDE SEQUENCE [LARGE SCALE GENOMIC DNA]</scope>
    <source>
        <strain evidence="2 3">TSC#14021-0224.01</strain>
    </source>
</reference>
<feature type="transmembrane region" description="Helical" evidence="1">
    <location>
        <begin position="12"/>
        <end position="37"/>
    </location>
</feature>